<name>A0A7W3T7H7_9ACTN</name>
<evidence type="ECO:0000313" key="2">
    <source>
        <dbReference type="EMBL" id="MBB0232156.1"/>
    </source>
</evidence>
<protein>
    <recommendedName>
        <fullName evidence="1">DUF7848 domain-containing protein</fullName>
    </recommendedName>
</protein>
<accession>A0A7W3T7H7</accession>
<dbReference type="InterPro" id="IPR057170">
    <property type="entry name" value="DUF7848"/>
</dbReference>
<sequence length="79" mass="9101">MVTRKFRFREHVIEPDQEPDAEAITFTPQCAVCEAMGPTREGAGELTGWIVRHLGEHPEHLSYREIITRPYRAVPGAWR</sequence>
<comment type="caution">
    <text evidence="2">The sequence shown here is derived from an EMBL/GenBank/DDBJ whole genome shotgun (WGS) entry which is preliminary data.</text>
</comment>
<reference evidence="3" key="1">
    <citation type="submission" date="2019-10" db="EMBL/GenBank/DDBJ databases">
        <title>Streptomyces sp. nov., a novel actinobacterium isolated from alkaline environment.</title>
        <authorList>
            <person name="Golinska P."/>
        </authorList>
    </citation>
    <scope>NUCLEOTIDE SEQUENCE [LARGE SCALE GENOMIC DNA]</scope>
    <source>
        <strain evidence="3">DSM 42108</strain>
    </source>
</reference>
<proteinExistence type="predicted"/>
<keyword evidence="3" id="KW-1185">Reference proteome</keyword>
<dbReference type="Pfam" id="PF25232">
    <property type="entry name" value="DUF7848"/>
    <property type="match status" value="1"/>
</dbReference>
<evidence type="ECO:0000259" key="1">
    <source>
        <dbReference type="Pfam" id="PF25232"/>
    </source>
</evidence>
<organism evidence="2 3">
    <name type="scientific">Streptomyces calidiresistens</name>
    <dbReference type="NCBI Taxonomy" id="1485586"/>
    <lineage>
        <taxon>Bacteria</taxon>
        <taxon>Bacillati</taxon>
        <taxon>Actinomycetota</taxon>
        <taxon>Actinomycetes</taxon>
        <taxon>Kitasatosporales</taxon>
        <taxon>Streptomycetaceae</taxon>
        <taxon>Streptomyces</taxon>
    </lineage>
</organism>
<evidence type="ECO:0000313" key="3">
    <source>
        <dbReference type="Proteomes" id="UP000530234"/>
    </source>
</evidence>
<gene>
    <name evidence="2" type="ORF">FOE67_22305</name>
</gene>
<feature type="domain" description="DUF7848" evidence="1">
    <location>
        <begin position="3"/>
        <end position="78"/>
    </location>
</feature>
<dbReference type="EMBL" id="VKHS01000783">
    <property type="protein sequence ID" value="MBB0232156.1"/>
    <property type="molecule type" value="Genomic_DNA"/>
</dbReference>
<dbReference type="Proteomes" id="UP000530234">
    <property type="component" value="Unassembled WGS sequence"/>
</dbReference>
<dbReference type="AlphaFoldDB" id="A0A7W3T7H7"/>